<gene>
    <name evidence="4" type="ORF">TWF718_002382</name>
</gene>
<evidence type="ECO:0000313" key="4">
    <source>
        <dbReference type="EMBL" id="KAK6331841.1"/>
    </source>
</evidence>
<feature type="compositionally biased region" description="Polar residues" evidence="1">
    <location>
        <begin position="256"/>
        <end position="267"/>
    </location>
</feature>
<feature type="compositionally biased region" description="Low complexity" evidence="1">
    <location>
        <begin position="314"/>
        <end position="332"/>
    </location>
</feature>
<feature type="compositionally biased region" description="Polar residues" evidence="1">
    <location>
        <begin position="275"/>
        <end position="313"/>
    </location>
</feature>
<dbReference type="PANTHER" id="PTHR45504:SF2">
    <property type="entry name" value="OS02G0693200 PROTEIN"/>
    <property type="match status" value="1"/>
</dbReference>
<feature type="domain" description="Myb-like" evidence="3">
    <location>
        <begin position="429"/>
        <end position="480"/>
    </location>
</feature>
<dbReference type="GO" id="GO:0005634">
    <property type="term" value="C:nucleus"/>
    <property type="evidence" value="ECO:0007669"/>
    <property type="project" value="TreeGrafter"/>
</dbReference>
<dbReference type="CDD" id="cd06257">
    <property type="entry name" value="DnaJ"/>
    <property type="match status" value="1"/>
</dbReference>
<dbReference type="Gene3D" id="1.10.287.110">
    <property type="entry name" value="DnaJ domain"/>
    <property type="match status" value="1"/>
</dbReference>
<dbReference type="PANTHER" id="PTHR45504">
    <property type="entry name" value="CHAPERONE DNAJ-DOMAIN SUPERFAMILY PROTEIN"/>
    <property type="match status" value="1"/>
</dbReference>
<dbReference type="PRINTS" id="PR00625">
    <property type="entry name" value="JDOMAIN"/>
</dbReference>
<dbReference type="PROSITE" id="PS50076">
    <property type="entry name" value="DNAJ_2"/>
    <property type="match status" value="1"/>
</dbReference>
<comment type="caution">
    <text evidence="4">The sequence shown here is derived from an EMBL/GenBank/DDBJ whole genome shotgun (WGS) entry which is preliminary data.</text>
</comment>
<dbReference type="Pfam" id="PF00226">
    <property type="entry name" value="DnaJ"/>
    <property type="match status" value="1"/>
</dbReference>
<dbReference type="GO" id="GO:0005737">
    <property type="term" value="C:cytoplasm"/>
    <property type="evidence" value="ECO:0007669"/>
    <property type="project" value="TreeGrafter"/>
</dbReference>
<dbReference type="SUPFAM" id="SSF46565">
    <property type="entry name" value="Chaperone J-domain"/>
    <property type="match status" value="1"/>
</dbReference>
<feature type="compositionally biased region" description="Polar residues" evidence="1">
    <location>
        <begin position="337"/>
        <end position="358"/>
    </location>
</feature>
<feature type="compositionally biased region" description="Low complexity" evidence="1">
    <location>
        <begin position="233"/>
        <end position="255"/>
    </location>
</feature>
<dbReference type="InterPro" id="IPR001005">
    <property type="entry name" value="SANT/Myb"/>
</dbReference>
<feature type="compositionally biased region" description="Low complexity" evidence="1">
    <location>
        <begin position="371"/>
        <end position="381"/>
    </location>
</feature>
<dbReference type="Proteomes" id="UP001313282">
    <property type="component" value="Unassembled WGS sequence"/>
</dbReference>
<dbReference type="PROSITE" id="PS50090">
    <property type="entry name" value="MYB_LIKE"/>
    <property type="match status" value="1"/>
</dbReference>
<proteinExistence type="predicted"/>
<dbReference type="SMART" id="SM00271">
    <property type="entry name" value="DnaJ"/>
    <property type="match status" value="1"/>
</dbReference>
<dbReference type="AlphaFoldDB" id="A0AAN8MIN1"/>
<reference evidence="4 5" key="1">
    <citation type="submission" date="2019-10" db="EMBL/GenBank/DDBJ databases">
        <authorList>
            <person name="Palmer J.M."/>
        </authorList>
    </citation>
    <scope>NUCLEOTIDE SEQUENCE [LARGE SCALE GENOMIC DNA]</scope>
    <source>
        <strain evidence="4 5">TWF718</strain>
    </source>
</reference>
<feature type="region of interest" description="Disordered" evidence="1">
    <location>
        <begin position="102"/>
        <end position="211"/>
    </location>
</feature>
<feature type="compositionally biased region" description="Basic and acidic residues" evidence="1">
    <location>
        <begin position="102"/>
        <end position="195"/>
    </location>
</feature>
<feature type="compositionally biased region" description="Polar residues" evidence="1">
    <location>
        <begin position="197"/>
        <end position="208"/>
    </location>
</feature>
<keyword evidence="5" id="KW-1185">Reference proteome</keyword>
<feature type="region of interest" description="Disordered" evidence="1">
    <location>
        <begin position="231"/>
        <end position="395"/>
    </location>
</feature>
<evidence type="ECO:0000256" key="1">
    <source>
        <dbReference type="SAM" id="MobiDB-lite"/>
    </source>
</evidence>
<protein>
    <recommendedName>
        <fullName evidence="6">J domain-containing protein</fullName>
    </recommendedName>
</protein>
<evidence type="ECO:0008006" key="6">
    <source>
        <dbReference type="Google" id="ProtNLM"/>
    </source>
</evidence>
<evidence type="ECO:0000259" key="2">
    <source>
        <dbReference type="PROSITE" id="PS50076"/>
    </source>
</evidence>
<organism evidence="4 5">
    <name type="scientific">Orbilia javanica</name>
    <dbReference type="NCBI Taxonomy" id="47235"/>
    <lineage>
        <taxon>Eukaryota</taxon>
        <taxon>Fungi</taxon>
        <taxon>Dikarya</taxon>
        <taxon>Ascomycota</taxon>
        <taxon>Pezizomycotina</taxon>
        <taxon>Orbiliomycetes</taxon>
        <taxon>Orbiliales</taxon>
        <taxon>Orbiliaceae</taxon>
        <taxon>Orbilia</taxon>
    </lineage>
</organism>
<accession>A0AAN8MIN1</accession>
<sequence>MDPEVLSYYYVLEVEHDARDVQIKLGFRRQCLKWHPDKNPGASAKRLALCNAMMGKLNDAYKCLRDPDARKLYELKCASLVFTREDDPGNWFRRRFEAERQAREDERRRQRQEERDRNAARHREREAQERRRREAEAEEQLRREAEERERRERAERERKDAEERERAEQERREQERTRREQRERENQRRTREQEQRSQTAGSDTSAPNFTEREWESFFGFLRVLMMLHEATRGNRNPGSGSSSASSSGSTASNSNVPRSPSGSSATPNDVPRFSFGSSAAPNSTPQFSFSSTAPNSNTPRPSYGERTTPTAGATRSSFNSSTTSNGGTPRSSFGEPTASNTSTPRSSFGGSTTASDNGTPRPPFEEASARNSGGSHPSHSDPNPPPETPRPADEQESYPFNARFREYTSSSYRPRTEPEFIRLPTYSSRARWSQAELDALLQLRRDDPWATWDTIAYRLNAVYKNGRNGNAARLKHNRHI</sequence>
<evidence type="ECO:0000259" key="3">
    <source>
        <dbReference type="PROSITE" id="PS50090"/>
    </source>
</evidence>
<name>A0AAN8MIN1_9PEZI</name>
<evidence type="ECO:0000313" key="5">
    <source>
        <dbReference type="Proteomes" id="UP001313282"/>
    </source>
</evidence>
<dbReference type="InterPro" id="IPR001623">
    <property type="entry name" value="DnaJ_domain"/>
</dbReference>
<dbReference type="InterPro" id="IPR036869">
    <property type="entry name" value="J_dom_sf"/>
</dbReference>
<feature type="domain" description="J" evidence="2">
    <location>
        <begin position="7"/>
        <end position="77"/>
    </location>
</feature>
<dbReference type="EMBL" id="JAVHNR010000010">
    <property type="protein sequence ID" value="KAK6331841.1"/>
    <property type="molecule type" value="Genomic_DNA"/>
</dbReference>